<dbReference type="InterPro" id="IPR005181">
    <property type="entry name" value="SASA"/>
</dbReference>
<name>A0ABY6B4H4_9BURK</name>
<organism evidence="4 5">
    <name type="scientific">Roseateles amylovorans</name>
    <dbReference type="NCBI Taxonomy" id="2978473"/>
    <lineage>
        <taxon>Bacteria</taxon>
        <taxon>Pseudomonadati</taxon>
        <taxon>Pseudomonadota</taxon>
        <taxon>Betaproteobacteria</taxon>
        <taxon>Burkholderiales</taxon>
        <taxon>Sphaerotilaceae</taxon>
        <taxon>Roseateles</taxon>
    </lineage>
</organism>
<dbReference type="Gene3D" id="3.40.50.1110">
    <property type="entry name" value="SGNH hydrolase"/>
    <property type="match status" value="1"/>
</dbReference>
<feature type="domain" description="Sialate O-acetylesterase" evidence="3">
    <location>
        <begin position="136"/>
        <end position="212"/>
    </location>
</feature>
<evidence type="ECO:0000259" key="3">
    <source>
        <dbReference type="Pfam" id="PF03629"/>
    </source>
</evidence>
<dbReference type="RefSeq" id="WP_261759977.1">
    <property type="nucleotide sequence ID" value="NZ_CP104562.2"/>
</dbReference>
<evidence type="ECO:0000313" key="5">
    <source>
        <dbReference type="Proteomes" id="UP001064933"/>
    </source>
</evidence>
<evidence type="ECO:0000256" key="1">
    <source>
        <dbReference type="ARBA" id="ARBA00022801"/>
    </source>
</evidence>
<dbReference type="PROSITE" id="PS51257">
    <property type="entry name" value="PROKAR_LIPOPROTEIN"/>
    <property type="match status" value="1"/>
</dbReference>
<keyword evidence="2" id="KW-1133">Transmembrane helix</keyword>
<evidence type="ECO:0000256" key="2">
    <source>
        <dbReference type="SAM" id="Phobius"/>
    </source>
</evidence>
<dbReference type="EMBL" id="CP104562">
    <property type="protein sequence ID" value="UXH80159.1"/>
    <property type="molecule type" value="Genomic_DNA"/>
</dbReference>
<keyword evidence="5" id="KW-1185">Reference proteome</keyword>
<keyword evidence="2" id="KW-0812">Transmembrane</keyword>
<dbReference type="InterPro" id="IPR036514">
    <property type="entry name" value="SGNH_hydro_sf"/>
</dbReference>
<keyword evidence="2" id="KW-0472">Membrane</keyword>
<sequence length="307" mass="32063">MTEERKIPWGAVAIGAVAVLSCAGMLAAGVAMMRPAKNVTPEDKLASRIQGIRGMPVTAPDCAPLLHGEQPVVVLVMGQSNAANHAQPAREPAPPMPVLHDGGCGLSSAPLPGGTGTGGSLWPSVNQALNGRWQGHPIVWSVIAVDSSTIDEWAMPQSPLRQYWQMQVDRIKGTHWPVVAVLWQQGEADARDRTAMADYRDGLAALRAGVVARGIDAPWWVARSTHCPPHDGGQVREAVRQLLVIPDSGFVEGPDTDQIPAAERDGCHFTAQGVNDAAALWVARLKPVASGAAGVPGVAASGVAAGK</sequence>
<evidence type="ECO:0000313" key="4">
    <source>
        <dbReference type="EMBL" id="UXH80159.1"/>
    </source>
</evidence>
<dbReference type="Proteomes" id="UP001064933">
    <property type="component" value="Chromosome"/>
</dbReference>
<protein>
    <submittedName>
        <fullName evidence="4">Sialate O-acetylesterase</fullName>
    </submittedName>
</protein>
<reference evidence="4" key="1">
    <citation type="submission" date="2022-10" db="EMBL/GenBank/DDBJ databases">
        <title>Characterization and whole genome sequencing of a new Roseateles species, isolated from fresh water.</title>
        <authorList>
            <person name="Guliayeva D.Y."/>
            <person name="Akhremchuk A.E."/>
            <person name="Sikolenko M.A."/>
            <person name="Valentovich L.N."/>
            <person name="Sidarenka A.V."/>
        </authorList>
    </citation>
    <scope>NUCLEOTIDE SEQUENCE</scope>
    <source>
        <strain evidence="4">BIM B-1768</strain>
    </source>
</reference>
<keyword evidence="1" id="KW-0378">Hydrolase</keyword>
<gene>
    <name evidence="4" type="ORF">N4261_09870</name>
</gene>
<dbReference type="SUPFAM" id="SSF52266">
    <property type="entry name" value="SGNH hydrolase"/>
    <property type="match status" value="1"/>
</dbReference>
<proteinExistence type="predicted"/>
<feature type="transmembrane region" description="Helical" evidence="2">
    <location>
        <begin position="12"/>
        <end position="33"/>
    </location>
</feature>
<accession>A0ABY6B4H4</accession>
<dbReference type="Pfam" id="PF03629">
    <property type="entry name" value="SASA"/>
    <property type="match status" value="1"/>
</dbReference>